<sequence length="186" mass="21801">MEDEMIVDLYLQRDEKAIAESSVKYGGRLQRISFNIVRNISDAEECENDTYMSAWNSIPPRSPKKYLFSYLAKITRNLSINLYNKNHAKKRYANVVELTKEIEECIPSPRDEECRIKETKLAESISRFLKALGKEERDVFVTRYWYSEPIKAVANQFGISESKTKSMLMRTRNKLKKHFQSEGLEL</sequence>
<feature type="domain" description="RNA polymerase sigma factor 70 region 4 type 2" evidence="6">
    <location>
        <begin position="124"/>
        <end position="175"/>
    </location>
</feature>
<gene>
    <name evidence="7" type="ORF">J0B03_05330</name>
</gene>
<dbReference type="NCBIfam" id="TIGR02937">
    <property type="entry name" value="sigma70-ECF"/>
    <property type="match status" value="1"/>
</dbReference>
<dbReference type="GO" id="GO:0016987">
    <property type="term" value="F:sigma factor activity"/>
    <property type="evidence" value="ECO:0007669"/>
    <property type="project" value="UniProtKB-KW"/>
</dbReference>
<dbReference type="Proteomes" id="UP000663499">
    <property type="component" value="Chromosome"/>
</dbReference>
<evidence type="ECO:0000256" key="4">
    <source>
        <dbReference type="ARBA" id="ARBA00023125"/>
    </source>
</evidence>
<dbReference type="KEGG" id="alka:J0B03_05330"/>
<dbReference type="SUPFAM" id="SSF88946">
    <property type="entry name" value="Sigma2 domain of RNA polymerase sigma factors"/>
    <property type="match status" value="1"/>
</dbReference>
<dbReference type="InterPro" id="IPR039425">
    <property type="entry name" value="RNA_pol_sigma-70-like"/>
</dbReference>
<keyword evidence="4" id="KW-0238">DNA-binding</keyword>
<accession>A0A975AIH8</accession>
<organism evidence="7 8">
    <name type="scientific">Alkalibacter rhizosphaerae</name>
    <dbReference type="NCBI Taxonomy" id="2815577"/>
    <lineage>
        <taxon>Bacteria</taxon>
        <taxon>Bacillati</taxon>
        <taxon>Bacillota</taxon>
        <taxon>Clostridia</taxon>
        <taxon>Eubacteriales</taxon>
        <taxon>Eubacteriaceae</taxon>
        <taxon>Alkalibacter</taxon>
    </lineage>
</organism>
<evidence type="ECO:0000256" key="1">
    <source>
        <dbReference type="ARBA" id="ARBA00010641"/>
    </source>
</evidence>
<dbReference type="SUPFAM" id="SSF88659">
    <property type="entry name" value="Sigma3 and sigma4 domains of RNA polymerase sigma factors"/>
    <property type="match status" value="1"/>
</dbReference>
<dbReference type="AlphaFoldDB" id="A0A975AIH8"/>
<reference evidence="7" key="1">
    <citation type="submission" date="2021-03" db="EMBL/GenBank/DDBJ databases">
        <title>Alkalibacter marinus sp. nov., isolated from tidal flat sediment.</title>
        <authorList>
            <person name="Namirimu T."/>
            <person name="Yang J.-A."/>
            <person name="Yang S.-H."/>
            <person name="Kim Y.-J."/>
            <person name="Kwon K.K."/>
        </authorList>
    </citation>
    <scope>NUCLEOTIDE SEQUENCE</scope>
    <source>
        <strain evidence="7">ES005</strain>
    </source>
</reference>
<dbReference type="Pfam" id="PF08281">
    <property type="entry name" value="Sigma70_r4_2"/>
    <property type="match status" value="1"/>
</dbReference>
<name>A0A975AIH8_9FIRM</name>
<evidence type="ECO:0000313" key="8">
    <source>
        <dbReference type="Proteomes" id="UP000663499"/>
    </source>
</evidence>
<keyword evidence="8" id="KW-1185">Reference proteome</keyword>
<comment type="similarity">
    <text evidence="1">Belongs to the sigma-70 factor family. ECF subfamily.</text>
</comment>
<evidence type="ECO:0000256" key="3">
    <source>
        <dbReference type="ARBA" id="ARBA00023082"/>
    </source>
</evidence>
<dbReference type="RefSeq" id="WP_207300820.1">
    <property type="nucleotide sequence ID" value="NZ_CP071444.1"/>
</dbReference>
<evidence type="ECO:0000313" key="7">
    <source>
        <dbReference type="EMBL" id="QSX09487.1"/>
    </source>
</evidence>
<dbReference type="GO" id="GO:0003677">
    <property type="term" value="F:DNA binding"/>
    <property type="evidence" value="ECO:0007669"/>
    <property type="project" value="UniProtKB-KW"/>
</dbReference>
<keyword evidence="2" id="KW-0805">Transcription regulation</keyword>
<dbReference type="Gene3D" id="1.10.1740.10">
    <property type="match status" value="1"/>
</dbReference>
<dbReference type="GO" id="GO:0006352">
    <property type="term" value="P:DNA-templated transcription initiation"/>
    <property type="evidence" value="ECO:0007669"/>
    <property type="project" value="InterPro"/>
</dbReference>
<evidence type="ECO:0000256" key="5">
    <source>
        <dbReference type="ARBA" id="ARBA00023163"/>
    </source>
</evidence>
<dbReference type="Gene3D" id="1.10.10.10">
    <property type="entry name" value="Winged helix-like DNA-binding domain superfamily/Winged helix DNA-binding domain"/>
    <property type="match status" value="1"/>
</dbReference>
<protein>
    <submittedName>
        <fullName evidence="7">RNA polymerase sigma factor</fullName>
    </submittedName>
</protein>
<evidence type="ECO:0000259" key="6">
    <source>
        <dbReference type="Pfam" id="PF08281"/>
    </source>
</evidence>
<evidence type="ECO:0000256" key="2">
    <source>
        <dbReference type="ARBA" id="ARBA00023015"/>
    </source>
</evidence>
<dbReference type="PANTHER" id="PTHR43133">
    <property type="entry name" value="RNA POLYMERASE ECF-TYPE SIGMA FACTO"/>
    <property type="match status" value="1"/>
</dbReference>
<dbReference type="InterPro" id="IPR014284">
    <property type="entry name" value="RNA_pol_sigma-70_dom"/>
</dbReference>
<dbReference type="EMBL" id="CP071444">
    <property type="protein sequence ID" value="QSX09487.1"/>
    <property type="molecule type" value="Genomic_DNA"/>
</dbReference>
<proteinExistence type="inferred from homology"/>
<keyword evidence="3" id="KW-0731">Sigma factor</keyword>
<dbReference type="PANTHER" id="PTHR43133:SF8">
    <property type="entry name" value="RNA POLYMERASE SIGMA FACTOR HI_1459-RELATED"/>
    <property type="match status" value="1"/>
</dbReference>
<dbReference type="InterPro" id="IPR013324">
    <property type="entry name" value="RNA_pol_sigma_r3/r4-like"/>
</dbReference>
<dbReference type="InterPro" id="IPR013325">
    <property type="entry name" value="RNA_pol_sigma_r2"/>
</dbReference>
<keyword evidence="5" id="KW-0804">Transcription</keyword>
<dbReference type="InterPro" id="IPR036388">
    <property type="entry name" value="WH-like_DNA-bd_sf"/>
</dbReference>
<dbReference type="InterPro" id="IPR013249">
    <property type="entry name" value="RNA_pol_sigma70_r4_t2"/>
</dbReference>